<protein>
    <submittedName>
        <fullName evidence="5">Hydroxymethylglutaryl-CoA lyase</fullName>
    </submittedName>
</protein>
<keyword evidence="3 5" id="KW-0456">Lyase</keyword>
<evidence type="ECO:0000313" key="6">
    <source>
        <dbReference type="Proteomes" id="UP001238179"/>
    </source>
</evidence>
<proteinExistence type="inferred from homology"/>
<reference evidence="6" key="1">
    <citation type="journal article" date="2023" name="Int. J. Syst. Evol. Microbiol.">
        <title>Mesoterricola silvestris gen. nov., sp. nov., Mesoterricola sediminis sp. nov., Geothrix oryzae sp. nov., Geothrix edaphica sp. nov., Geothrix rubra sp. nov., and Geothrix limicola sp. nov., six novel members of Acidobacteriota isolated from soils.</title>
        <authorList>
            <person name="Itoh H."/>
            <person name="Sugisawa Y."/>
            <person name="Mise K."/>
            <person name="Xu Z."/>
            <person name="Kuniyasu M."/>
            <person name="Ushijima N."/>
            <person name="Kawano K."/>
            <person name="Kobayashi E."/>
            <person name="Shiratori Y."/>
            <person name="Masuda Y."/>
            <person name="Senoo K."/>
        </authorList>
    </citation>
    <scope>NUCLEOTIDE SEQUENCE [LARGE SCALE GENOMIC DNA]</scope>
    <source>
        <strain evidence="6">W79</strain>
    </source>
</reference>
<dbReference type="AlphaFoldDB" id="A0AA48KA09"/>
<dbReference type="GO" id="GO:0006552">
    <property type="term" value="P:L-leucine catabolic process"/>
    <property type="evidence" value="ECO:0007669"/>
    <property type="project" value="TreeGrafter"/>
</dbReference>
<dbReference type="CDD" id="cd07938">
    <property type="entry name" value="DRE_TIM_HMGL"/>
    <property type="match status" value="1"/>
</dbReference>
<sequence>MTIVIHEVGPRDGLQVERQVVPTDIKEGWIRALMGSGVDIVQVGSFVHPEKVPQMADTDELFRRLAGAKGALLSGLVLNEKGLERGGACGVGMFCMGVSASDTHSRKNTGMGSLEAQARIIAMGRSALAAGRKVQVSVQSAFGCGFEGRIPDERVLEIVRAYVDAGLLNISLADTAGHAHPEQVKRLFGQILALGPIQATGHFHDTYGLGMANVYAAMEAGVKVFETSFAGLGGCPFTKVAAGNVATEDLVHGLNRVGERRDIDVPRLVEIAKDVAGFFGREMTGRVHRTGPLGY</sequence>
<evidence type="ECO:0000313" key="5">
    <source>
        <dbReference type="EMBL" id="BDU71048.1"/>
    </source>
</evidence>
<dbReference type="GO" id="GO:0046951">
    <property type="term" value="P:ketone body biosynthetic process"/>
    <property type="evidence" value="ECO:0007669"/>
    <property type="project" value="TreeGrafter"/>
</dbReference>
<dbReference type="NCBIfam" id="NF004283">
    <property type="entry name" value="PRK05692.1"/>
    <property type="match status" value="1"/>
</dbReference>
<evidence type="ECO:0000256" key="2">
    <source>
        <dbReference type="ARBA" id="ARBA00022723"/>
    </source>
</evidence>
<evidence type="ECO:0000256" key="1">
    <source>
        <dbReference type="ARBA" id="ARBA00009405"/>
    </source>
</evidence>
<dbReference type="Pfam" id="PF00682">
    <property type="entry name" value="HMGL-like"/>
    <property type="match status" value="1"/>
</dbReference>
<dbReference type="PROSITE" id="PS50991">
    <property type="entry name" value="PYR_CT"/>
    <property type="match status" value="1"/>
</dbReference>
<dbReference type="Gene3D" id="3.20.20.70">
    <property type="entry name" value="Aldolase class I"/>
    <property type="match status" value="1"/>
</dbReference>
<feature type="domain" description="Pyruvate carboxyltransferase" evidence="4">
    <location>
        <begin position="3"/>
        <end position="269"/>
    </location>
</feature>
<gene>
    <name evidence="5" type="primary">hmgL</name>
    <name evidence="5" type="ORF">METEAL_02220</name>
</gene>
<name>A0AA48KA09_9BACT</name>
<dbReference type="InterPro" id="IPR000891">
    <property type="entry name" value="PYR_CT"/>
</dbReference>
<evidence type="ECO:0000256" key="3">
    <source>
        <dbReference type="ARBA" id="ARBA00023239"/>
    </source>
</evidence>
<dbReference type="PANTHER" id="PTHR42738">
    <property type="entry name" value="HYDROXYMETHYLGLUTARYL-COA LYASE"/>
    <property type="match status" value="1"/>
</dbReference>
<dbReference type="RefSeq" id="WP_316413943.1">
    <property type="nucleotide sequence ID" value="NZ_AP027080.1"/>
</dbReference>
<keyword evidence="2" id="KW-0479">Metal-binding</keyword>
<dbReference type="GO" id="GO:0046872">
    <property type="term" value="F:metal ion binding"/>
    <property type="evidence" value="ECO:0007669"/>
    <property type="project" value="UniProtKB-KW"/>
</dbReference>
<comment type="similarity">
    <text evidence="1">Belongs to the HMG-CoA lyase family.</text>
</comment>
<dbReference type="PANTHER" id="PTHR42738:SF7">
    <property type="entry name" value="HYDROXYMETHYLGLUTARYL-COA LYASE"/>
    <property type="match status" value="1"/>
</dbReference>
<dbReference type="InterPro" id="IPR043594">
    <property type="entry name" value="HMGL"/>
</dbReference>
<dbReference type="InterPro" id="IPR013785">
    <property type="entry name" value="Aldolase_TIM"/>
</dbReference>
<dbReference type="Proteomes" id="UP001238179">
    <property type="component" value="Chromosome"/>
</dbReference>
<dbReference type="GO" id="GO:0004419">
    <property type="term" value="F:hydroxymethylglutaryl-CoA lyase activity"/>
    <property type="evidence" value="ECO:0007669"/>
    <property type="project" value="TreeGrafter"/>
</dbReference>
<accession>A0AA48KA09</accession>
<keyword evidence="6" id="KW-1185">Reference proteome</keyword>
<dbReference type="EMBL" id="AP027080">
    <property type="protein sequence ID" value="BDU71048.1"/>
    <property type="molecule type" value="Genomic_DNA"/>
</dbReference>
<organism evidence="5 6">
    <name type="scientific">Mesoterricola silvestris</name>
    <dbReference type="NCBI Taxonomy" id="2927979"/>
    <lineage>
        <taxon>Bacteria</taxon>
        <taxon>Pseudomonadati</taxon>
        <taxon>Acidobacteriota</taxon>
        <taxon>Holophagae</taxon>
        <taxon>Holophagales</taxon>
        <taxon>Holophagaceae</taxon>
        <taxon>Mesoterricola</taxon>
    </lineage>
</organism>
<dbReference type="SUPFAM" id="SSF51569">
    <property type="entry name" value="Aldolase"/>
    <property type="match status" value="1"/>
</dbReference>
<evidence type="ECO:0000259" key="4">
    <source>
        <dbReference type="PROSITE" id="PS50991"/>
    </source>
</evidence>
<dbReference type="KEGG" id="msil:METEAL_02220"/>